<accession>A0A4V0P2D1</accession>
<dbReference type="KEGG" id="sbf:JCM31447_321000"/>
<gene>
    <name evidence="1" type="ORF">JCM31447_321000</name>
</gene>
<sequence length="55" mass="6395">MLNRAGKIIVEDTPISPIYYYANNYLIRDELVGIKKNSMNQFSLVGVYLREQKKS</sequence>
<protein>
    <submittedName>
        <fullName evidence="1">Uncharacterized protein</fullName>
    </submittedName>
</protein>
<dbReference type="EMBL" id="AP019368">
    <property type="protein sequence ID" value="BBH52807.1"/>
    <property type="molecule type" value="Genomic_DNA"/>
</dbReference>
<dbReference type="RefSeq" id="WP_172603806.1">
    <property type="nucleotide sequence ID" value="NZ_AP019368.1"/>
</dbReference>
<keyword evidence="2" id="KW-1185">Reference proteome</keyword>
<organism evidence="1 2">
    <name type="scientific">Fluviispira sanaruensis</name>
    <dbReference type="NCBI Taxonomy" id="2493639"/>
    <lineage>
        <taxon>Bacteria</taxon>
        <taxon>Pseudomonadati</taxon>
        <taxon>Bdellovibrionota</taxon>
        <taxon>Oligoflexia</taxon>
        <taxon>Silvanigrellales</taxon>
        <taxon>Silvanigrellaceae</taxon>
        <taxon>Fluviispira</taxon>
    </lineage>
</organism>
<reference evidence="1 2" key="1">
    <citation type="submission" date="2018-12" db="EMBL/GenBank/DDBJ databases">
        <title>Rubrispira sanarue gen. nov., sp., nov., a member of the order Silvanigrellales, isolated from a brackish lake in Hamamatsu Japan.</title>
        <authorList>
            <person name="Maejima Y."/>
            <person name="Iino T."/>
            <person name="Muraguchi Y."/>
            <person name="Fukuda K."/>
            <person name="Nojiri H."/>
            <person name="Ohkuma M."/>
            <person name="Moriuchi R."/>
            <person name="Dohra H."/>
            <person name="Kimbara K."/>
            <person name="Shintani M."/>
        </authorList>
    </citation>
    <scope>NUCLEOTIDE SEQUENCE [LARGE SCALE GENOMIC DNA]</scope>
    <source>
        <strain evidence="1 2">RF1110005</strain>
    </source>
</reference>
<dbReference type="Proteomes" id="UP000291236">
    <property type="component" value="Chromosome"/>
</dbReference>
<name>A0A4V0P2D1_FLUSA</name>
<proteinExistence type="predicted"/>
<dbReference type="AlphaFoldDB" id="A0A4V0P2D1"/>
<evidence type="ECO:0000313" key="1">
    <source>
        <dbReference type="EMBL" id="BBH52807.1"/>
    </source>
</evidence>
<evidence type="ECO:0000313" key="2">
    <source>
        <dbReference type="Proteomes" id="UP000291236"/>
    </source>
</evidence>